<dbReference type="EMBL" id="PGOL01042146">
    <property type="protein sequence ID" value="PKH98559.1"/>
    <property type="molecule type" value="Genomic_DNA"/>
</dbReference>
<organism evidence="1 2">
    <name type="scientific">Punica granatum</name>
    <name type="common">Pomegranate</name>
    <dbReference type="NCBI Taxonomy" id="22663"/>
    <lineage>
        <taxon>Eukaryota</taxon>
        <taxon>Viridiplantae</taxon>
        <taxon>Streptophyta</taxon>
        <taxon>Embryophyta</taxon>
        <taxon>Tracheophyta</taxon>
        <taxon>Spermatophyta</taxon>
        <taxon>Magnoliopsida</taxon>
        <taxon>eudicotyledons</taxon>
        <taxon>Gunneridae</taxon>
        <taxon>Pentapetalae</taxon>
        <taxon>rosids</taxon>
        <taxon>malvids</taxon>
        <taxon>Myrtales</taxon>
        <taxon>Lythraceae</taxon>
        <taxon>Punica</taxon>
    </lineage>
</organism>
<name>A0A2I0H3V7_PUNGR</name>
<protein>
    <submittedName>
        <fullName evidence="1">Uncharacterized protein</fullName>
    </submittedName>
</protein>
<keyword evidence="2" id="KW-1185">Reference proteome</keyword>
<dbReference type="AlphaFoldDB" id="A0A2I0H3V7"/>
<comment type="caution">
    <text evidence="1">The sequence shown here is derived from an EMBL/GenBank/DDBJ whole genome shotgun (WGS) entry which is preliminary data.</text>
</comment>
<evidence type="ECO:0000313" key="2">
    <source>
        <dbReference type="Proteomes" id="UP000233551"/>
    </source>
</evidence>
<reference evidence="1 2" key="1">
    <citation type="submission" date="2017-11" db="EMBL/GenBank/DDBJ databases">
        <title>De-novo sequencing of pomegranate (Punica granatum L.) genome.</title>
        <authorList>
            <person name="Akparov Z."/>
            <person name="Amiraslanov A."/>
            <person name="Hajiyeva S."/>
            <person name="Abbasov M."/>
            <person name="Kaur K."/>
            <person name="Hamwieh A."/>
            <person name="Solovyev V."/>
            <person name="Salamov A."/>
            <person name="Braich B."/>
            <person name="Kosarev P."/>
            <person name="Mahmoud A."/>
            <person name="Hajiyev E."/>
            <person name="Babayeva S."/>
            <person name="Izzatullayeva V."/>
            <person name="Mammadov A."/>
            <person name="Mammadov A."/>
            <person name="Sharifova S."/>
            <person name="Ojaghi J."/>
            <person name="Eynullazada K."/>
            <person name="Bayramov B."/>
            <person name="Abdulazimova A."/>
            <person name="Shahmuradov I."/>
        </authorList>
    </citation>
    <scope>NUCLEOTIDE SEQUENCE [LARGE SCALE GENOMIC DNA]</scope>
    <source>
        <strain evidence="2">cv. AG2017</strain>
        <tissue evidence="1">Leaf</tissue>
    </source>
</reference>
<sequence>MALLSGGFAGLRIGVCLAPSDGLRSLLSVCVLPSRPGQGGRQRELSVAWHGGSGGRSAAMAGFPK</sequence>
<gene>
    <name evidence="1" type="ORF">CRG98_049708</name>
</gene>
<proteinExistence type="predicted"/>
<evidence type="ECO:0000313" key="1">
    <source>
        <dbReference type="EMBL" id="PKH98559.1"/>
    </source>
</evidence>
<accession>A0A2I0H3V7</accession>
<dbReference type="Proteomes" id="UP000233551">
    <property type="component" value="Unassembled WGS sequence"/>
</dbReference>